<dbReference type="Proteomes" id="UP000219602">
    <property type="component" value="Chromosome 13"/>
</dbReference>
<reference evidence="1 2" key="2">
    <citation type="journal article" date="2017" name="Sci. Rep.">
        <title>A mobile pathogenicity chromosome in Fusarium oxysporum for infection of multiple cucurbit species.</title>
        <authorList>
            <person name="van Dam P."/>
            <person name="Fokkens L."/>
            <person name="Ayukawa Y."/>
            <person name="van der Gragt M."/>
            <person name="Ter Horst A."/>
            <person name="Brankovics B."/>
            <person name="Houterman P.M."/>
            <person name="Arie T."/>
            <person name="Rep M."/>
        </authorList>
    </citation>
    <scope>NUCLEOTIDE SEQUENCE [LARGE SCALE GENOMIC DNA]</scope>
    <source>
        <strain evidence="1 2">Forc016</strain>
    </source>
</reference>
<sequence>MAQSSFETAAALQHLIQANLSVLYPSFKTEVVTLKDDGGLVSACVVGSQIDWERMGTGRIFKVLHLVRSDNSYVGTADSLEKLLHITQELLKENLGEEVIKYRQSSSYEPK</sequence>
<accession>A0A2H3GFC2</accession>
<name>A0A2H3GFC2_FUSOX</name>
<dbReference type="AlphaFoldDB" id="A0A2H3GFC2"/>
<evidence type="ECO:0000313" key="1">
    <source>
        <dbReference type="EMBL" id="PCD23182.1"/>
    </source>
</evidence>
<proteinExistence type="predicted"/>
<reference evidence="1 2" key="1">
    <citation type="journal article" date="2016" name="Environ. Microbiol.">
        <title>Effector profiles distinguish formae speciales of Fusarium oxysporum.</title>
        <authorList>
            <person name="van Dam P."/>
            <person name="Fokkens L."/>
            <person name="Schmidt S.M."/>
            <person name="Linmans J.H."/>
            <person name="Kistler H.C."/>
            <person name="Ma L.J."/>
            <person name="Rep M."/>
        </authorList>
    </citation>
    <scope>NUCLEOTIDE SEQUENCE [LARGE SCALE GENOMIC DNA]</scope>
    <source>
        <strain evidence="1 2">Forc016</strain>
    </source>
</reference>
<gene>
    <name evidence="1" type="ORF">AU210_014705</name>
</gene>
<evidence type="ECO:0000313" key="2">
    <source>
        <dbReference type="Proteomes" id="UP000219602"/>
    </source>
</evidence>
<protein>
    <submittedName>
        <fullName evidence="1">Uncharacterized protein</fullName>
    </submittedName>
</protein>
<dbReference type="EMBL" id="MABQ02000011">
    <property type="protein sequence ID" value="PCD23182.1"/>
    <property type="molecule type" value="Genomic_DNA"/>
</dbReference>
<comment type="caution">
    <text evidence="1">The sequence shown here is derived from an EMBL/GenBank/DDBJ whole genome shotgun (WGS) entry which is preliminary data.</text>
</comment>
<organism evidence="1 2">
    <name type="scientific">Fusarium oxysporum f. sp. radicis-cucumerinum</name>
    <dbReference type="NCBI Taxonomy" id="327505"/>
    <lineage>
        <taxon>Eukaryota</taxon>
        <taxon>Fungi</taxon>
        <taxon>Dikarya</taxon>
        <taxon>Ascomycota</taxon>
        <taxon>Pezizomycotina</taxon>
        <taxon>Sordariomycetes</taxon>
        <taxon>Hypocreomycetidae</taxon>
        <taxon>Hypocreales</taxon>
        <taxon>Nectriaceae</taxon>
        <taxon>Fusarium</taxon>
        <taxon>Fusarium oxysporum species complex</taxon>
    </lineage>
</organism>